<dbReference type="GO" id="GO:0016811">
    <property type="term" value="F:hydrolase activity, acting on carbon-nitrogen (but not peptide) bonds, in linear amides"/>
    <property type="evidence" value="ECO:0007669"/>
    <property type="project" value="UniProtKB-ARBA"/>
</dbReference>
<protein>
    <submittedName>
        <fullName evidence="3">Putative hydrolase</fullName>
    </submittedName>
</protein>
<keyword evidence="4" id="KW-1185">Reference proteome</keyword>
<dbReference type="SUPFAM" id="SSF56317">
    <property type="entry name" value="Carbon-nitrogen hydrolase"/>
    <property type="match status" value="1"/>
</dbReference>
<evidence type="ECO:0000313" key="3">
    <source>
        <dbReference type="EMBL" id="KTD23712.1"/>
    </source>
</evidence>
<dbReference type="RefSeq" id="WP_058501743.1">
    <property type="nucleotide sequence ID" value="NZ_CAAAJA010000003.1"/>
</dbReference>
<name>A0A0W0VU34_9GAMM</name>
<dbReference type="STRING" id="454.Lisr_1393"/>
<sequence>MLNNKLMVGLVQEKWSENKDEHQERLAAGILSASQQGAELVCLQELTLSPYFCTRPDVDGSLYKEDVATGPTAKFVSKMAKEAKVCITASLFEKAGYNTAVAFSPSGELIAVTRKQHIPSGEKYHEDCYFKPGNSDYPVHTIAGYSFALPTCYDQWFPELSRIYGLKGAEVIVYPTAIGAEPTAPGFDSQPMWQKVMVAQGIMSNTFIIAVNRIGCEDGLEFYGSSFISNPMGEILAQAPRNKPAVLVTELDFSQRQLWGRLFPFASQREPETYHELVRI</sequence>
<keyword evidence="1 3" id="KW-0378">Hydrolase</keyword>
<dbReference type="EMBL" id="LNYH01000070">
    <property type="protein sequence ID" value="KTD23712.1"/>
    <property type="molecule type" value="Genomic_DNA"/>
</dbReference>
<evidence type="ECO:0000313" key="4">
    <source>
        <dbReference type="Proteomes" id="UP000054761"/>
    </source>
</evidence>
<gene>
    <name evidence="3" type="ORF">Lisr_1393</name>
</gene>
<dbReference type="Gene3D" id="3.60.110.10">
    <property type="entry name" value="Carbon-nitrogen hydrolase"/>
    <property type="match status" value="1"/>
</dbReference>
<evidence type="ECO:0000256" key="1">
    <source>
        <dbReference type="ARBA" id="ARBA00022801"/>
    </source>
</evidence>
<dbReference type="PANTHER" id="PTHR43674">
    <property type="entry name" value="NITRILASE C965.09-RELATED"/>
    <property type="match status" value="1"/>
</dbReference>
<dbReference type="Proteomes" id="UP000054761">
    <property type="component" value="Unassembled WGS sequence"/>
</dbReference>
<dbReference type="PATRIC" id="fig|454.4.peg.1503"/>
<organism evidence="3 4">
    <name type="scientific">Legionella israelensis</name>
    <dbReference type="NCBI Taxonomy" id="454"/>
    <lineage>
        <taxon>Bacteria</taxon>
        <taxon>Pseudomonadati</taxon>
        <taxon>Pseudomonadota</taxon>
        <taxon>Gammaproteobacteria</taxon>
        <taxon>Legionellales</taxon>
        <taxon>Legionellaceae</taxon>
        <taxon>Legionella</taxon>
    </lineage>
</organism>
<proteinExistence type="predicted"/>
<dbReference type="InterPro" id="IPR036526">
    <property type="entry name" value="C-N_Hydrolase_sf"/>
</dbReference>
<dbReference type="AlphaFoldDB" id="A0A0W0VU34"/>
<dbReference type="CDD" id="cd07573">
    <property type="entry name" value="CPA"/>
    <property type="match status" value="1"/>
</dbReference>
<accession>A0A0W0VU34</accession>
<dbReference type="PANTHER" id="PTHR43674:SF2">
    <property type="entry name" value="BETA-UREIDOPROPIONASE"/>
    <property type="match status" value="1"/>
</dbReference>
<comment type="caution">
    <text evidence="3">The sequence shown here is derived from an EMBL/GenBank/DDBJ whole genome shotgun (WGS) entry which is preliminary data.</text>
</comment>
<dbReference type="InterPro" id="IPR003010">
    <property type="entry name" value="C-N_Hydrolase"/>
</dbReference>
<dbReference type="Pfam" id="PF00795">
    <property type="entry name" value="CN_hydrolase"/>
    <property type="match status" value="1"/>
</dbReference>
<evidence type="ECO:0000259" key="2">
    <source>
        <dbReference type="PROSITE" id="PS50263"/>
    </source>
</evidence>
<reference evidence="3 4" key="1">
    <citation type="submission" date="2015-11" db="EMBL/GenBank/DDBJ databases">
        <title>Genomic analysis of 38 Legionella species identifies large and diverse effector repertoires.</title>
        <authorList>
            <person name="Burstein D."/>
            <person name="Amaro F."/>
            <person name="Zusman T."/>
            <person name="Lifshitz Z."/>
            <person name="Cohen O."/>
            <person name="Gilbert J.A."/>
            <person name="Pupko T."/>
            <person name="Shuman H.A."/>
            <person name="Segal G."/>
        </authorList>
    </citation>
    <scope>NUCLEOTIDE SEQUENCE [LARGE SCALE GENOMIC DNA]</scope>
    <source>
        <strain evidence="3 4">Bercovier 4</strain>
    </source>
</reference>
<dbReference type="PROSITE" id="PS50263">
    <property type="entry name" value="CN_HYDROLASE"/>
    <property type="match status" value="1"/>
</dbReference>
<dbReference type="InterPro" id="IPR050345">
    <property type="entry name" value="Aliph_Amidase/BUP"/>
</dbReference>
<feature type="domain" description="CN hydrolase" evidence="2">
    <location>
        <begin position="4"/>
        <end position="253"/>
    </location>
</feature>